<protein>
    <submittedName>
        <fullName evidence="6">ABC transporter ATP-binding protein</fullName>
    </submittedName>
</protein>
<dbReference type="InterPro" id="IPR027417">
    <property type="entry name" value="P-loop_NTPase"/>
</dbReference>
<dbReference type="GO" id="GO:0016887">
    <property type="term" value="F:ATP hydrolysis activity"/>
    <property type="evidence" value="ECO:0007669"/>
    <property type="project" value="InterPro"/>
</dbReference>
<dbReference type="SUPFAM" id="SSF52540">
    <property type="entry name" value="P-loop containing nucleoside triphosphate hydrolases"/>
    <property type="match status" value="1"/>
</dbReference>
<accession>A0A917TXI8</accession>
<keyword evidence="4 6" id="KW-0067">ATP-binding</keyword>
<dbReference type="InterPro" id="IPR017871">
    <property type="entry name" value="ABC_transporter-like_CS"/>
</dbReference>
<keyword evidence="3" id="KW-0547">Nucleotide-binding</keyword>
<sequence length="316" mass="34106">MISVGGRTAADHRRPSVYAVTSVLRLDGVDRSFGDRQVLKEVSFEVVAGRMTGFVGGNGAGKTTTMRIILGVLAADAGEVTWQGAPLSREARRRFGYMPEERGLYPKMSVREQVTYLGRLHGLTAEGARRATDALLERVGLGERGDDLLETLSLGNQQRAQIAAALVHEPEVLVLDEPFSGLDPLAVDTVVAVLRERAAAGAPVLFSSHQLDVVERLCDDLVIIADGTIRAAGSREELRAAYTTPRFELVVETDAGWLRDQPGVSLVDLDGARAVFDLAPGADEQPVLRAALERGPVRAFRPVSPSLAEIFREVTQ</sequence>
<comment type="similarity">
    <text evidence="1">Belongs to the ABC transporter superfamily.</text>
</comment>
<dbReference type="PROSITE" id="PS00211">
    <property type="entry name" value="ABC_TRANSPORTER_1"/>
    <property type="match status" value="1"/>
</dbReference>
<evidence type="ECO:0000313" key="7">
    <source>
        <dbReference type="Proteomes" id="UP000608890"/>
    </source>
</evidence>
<dbReference type="PROSITE" id="PS50893">
    <property type="entry name" value="ABC_TRANSPORTER_2"/>
    <property type="match status" value="1"/>
</dbReference>
<dbReference type="InterPro" id="IPR003439">
    <property type="entry name" value="ABC_transporter-like_ATP-bd"/>
</dbReference>
<dbReference type="PANTHER" id="PTHR43335">
    <property type="entry name" value="ABC TRANSPORTER, ATP-BINDING PROTEIN"/>
    <property type="match status" value="1"/>
</dbReference>
<evidence type="ECO:0000256" key="3">
    <source>
        <dbReference type="ARBA" id="ARBA00022741"/>
    </source>
</evidence>
<dbReference type="PANTHER" id="PTHR43335:SF4">
    <property type="entry name" value="ABC TRANSPORTER, ATP-BINDING PROTEIN"/>
    <property type="match status" value="1"/>
</dbReference>
<dbReference type="Pfam" id="PF00005">
    <property type="entry name" value="ABC_tran"/>
    <property type="match status" value="1"/>
</dbReference>
<dbReference type="SMART" id="SM00382">
    <property type="entry name" value="AAA"/>
    <property type="match status" value="1"/>
</dbReference>
<reference evidence="6" key="1">
    <citation type="journal article" date="2014" name="Int. J. Syst. Evol. Microbiol.">
        <title>Complete genome sequence of Corynebacterium casei LMG S-19264T (=DSM 44701T), isolated from a smear-ripened cheese.</title>
        <authorList>
            <consortium name="US DOE Joint Genome Institute (JGI-PGF)"/>
            <person name="Walter F."/>
            <person name="Albersmeier A."/>
            <person name="Kalinowski J."/>
            <person name="Ruckert C."/>
        </authorList>
    </citation>
    <scope>NUCLEOTIDE SEQUENCE</scope>
    <source>
        <strain evidence="6">CGMCC 4.7312</strain>
    </source>
</reference>
<dbReference type="InterPro" id="IPR003593">
    <property type="entry name" value="AAA+_ATPase"/>
</dbReference>
<keyword evidence="2" id="KW-0813">Transport</keyword>
<proteinExistence type="inferred from homology"/>
<organism evidence="6 7">
    <name type="scientific">Micromonospora sonchi</name>
    <dbReference type="NCBI Taxonomy" id="1763543"/>
    <lineage>
        <taxon>Bacteria</taxon>
        <taxon>Bacillati</taxon>
        <taxon>Actinomycetota</taxon>
        <taxon>Actinomycetes</taxon>
        <taxon>Micromonosporales</taxon>
        <taxon>Micromonosporaceae</taxon>
        <taxon>Micromonospora</taxon>
    </lineage>
</organism>
<gene>
    <name evidence="6" type="ORF">GCM10011608_27340</name>
</gene>
<dbReference type="Pfam" id="PF13732">
    <property type="entry name" value="DrrA1-3_C"/>
    <property type="match status" value="1"/>
</dbReference>
<comment type="caution">
    <text evidence="6">The sequence shown here is derived from an EMBL/GenBank/DDBJ whole genome shotgun (WGS) entry which is preliminary data.</text>
</comment>
<evidence type="ECO:0000256" key="4">
    <source>
        <dbReference type="ARBA" id="ARBA00022840"/>
    </source>
</evidence>
<feature type="domain" description="ABC transporter" evidence="5">
    <location>
        <begin position="24"/>
        <end position="251"/>
    </location>
</feature>
<dbReference type="Gene3D" id="3.40.50.300">
    <property type="entry name" value="P-loop containing nucleotide triphosphate hydrolases"/>
    <property type="match status" value="1"/>
</dbReference>
<dbReference type="Proteomes" id="UP000608890">
    <property type="component" value="Unassembled WGS sequence"/>
</dbReference>
<evidence type="ECO:0000313" key="6">
    <source>
        <dbReference type="EMBL" id="GGM41104.1"/>
    </source>
</evidence>
<evidence type="ECO:0000259" key="5">
    <source>
        <dbReference type="PROSITE" id="PS50893"/>
    </source>
</evidence>
<dbReference type="AlphaFoldDB" id="A0A917TXI8"/>
<name>A0A917TXI8_9ACTN</name>
<keyword evidence="7" id="KW-1185">Reference proteome</keyword>
<dbReference type="InterPro" id="IPR025302">
    <property type="entry name" value="DrrA1/2-like_C"/>
</dbReference>
<reference evidence="6" key="2">
    <citation type="submission" date="2020-09" db="EMBL/GenBank/DDBJ databases">
        <authorList>
            <person name="Sun Q."/>
            <person name="Zhou Y."/>
        </authorList>
    </citation>
    <scope>NUCLEOTIDE SEQUENCE</scope>
    <source>
        <strain evidence="6">CGMCC 4.7312</strain>
    </source>
</reference>
<dbReference type="GO" id="GO:0005524">
    <property type="term" value="F:ATP binding"/>
    <property type="evidence" value="ECO:0007669"/>
    <property type="project" value="UniProtKB-KW"/>
</dbReference>
<evidence type="ECO:0000256" key="2">
    <source>
        <dbReference type="ARBA" id="ARBA00022448"/>
    </source>
</evidence>
<evidence type="ECO:0000256" key="1">
    <source>
        <dbReference type="ARBA" id="ARBA00005417"/>
    </source>
</evidence>
<dbReference type="EMBL" id="BMNB01000011">
    <property type="protein sequence ID" value="GGM41104.1"/>
    <property type="molecule type" value="Genomic_DNA"/>
</dbReference>